<gene>
    <name evidence="2" type="ORF">SAMN05444398_11173</name>
</gene>
<dbReference type="OrthoDB" id="21390at2"/>
<accession>A0A1M7GSZ2</accession>
<evidence type="ECO:0000313" key="2">
    <source>
        <dbReference type="EMBL" id="SHM19376.1"/>
    </source>
</evidence>
<reference evidence="2 3" key="1">
    <citation type="submission" date="2016-11" db="EMBL/GenBank/DDBJ databases">
        <authorList>
            <person name="Jaros S."/>
            <person name="Januszkiewicz K."/>
            <person name="Wedrychowicz H."/>
        </authorList>
    </citation>
    <scope>NUCLEOTIDE SEQUENCE [LARGE SCALE GENOMIC DNA]</scope>
    <source>
        <strain evidence="2 3">DSM 29589</strain>
    </source>
</reference>
<dbReference type="EMBL" id="FRBR01000011">
    <property type="protein sequence ID" value="SHM19376.1"/>
    <property type="molecule type" value="Genomic_DNA"/>
</dbReference>
<proteinExistence type="predicted"/>
<evidence type="ECO:0000313" key="3">
    <source>
        <dbReference type="Proteomes" id="UP000183974"/>
    </source>
</evidence>
<dbReference type="AlphaFoldDB" id="A0A1M7GSZ2"/>
<dbReference type="RefSeq" id="WP_073035948.1">
    <property type="nucleotide sequence ID" value="NZ_BMLR01000012.1"/>
</dbReference>
<dbReference type="Pfam" id="PF23544">
    <property type="entry name" value="AtuA_ferredoxin"/>
    <property type="match status" value="1"/>
</dbReference>
<keyword evidence="3" id="KW-1185">Reference proteome</keyword>
<name>A0A1M7GSZ2_9RHOB</name>
<feature type="domain" description="AtuA-like ferredoxin-fold" evidence="1">
    <location>
        <begin position="2"/>
        <end position="99"/>
    </location>
</feature>
<dbReference type="PANTHER" id="PTHR47708:SF2">
    <property type="entry name" value="SI:CH73-132F6.5"/>
    <property type="match status" value="1"/>
</dbReference>
<dbReference type="InterPro" id="IPR056362">
    <property type="entry name" value="AtuA-like_ferredoxin_dom"/>
</dbReference>
<dbReference type="Proteomes" id="UP000183974">
    <property type="component" value="Unassembled WGS sequence"/>
</dbReference>
<dbReference type="PANTHER" id="PTHR47708">
    <property type="match status" value="1"/>
</dbReference>
<evidence type="ECO:0000259" key="1">
    <source>
        <dbReference type="Pfam" id="PF23544"/>
    </source>
</evidence>
<protein>
    <recommendedName>
        <fullName evidence="1">AtuA-like ferredoxin-fold domain-containing protein</fullName>
    </recommendedName>
</protein>
<dbReference type="STRING" id="337701.SAMN05444398_11173"/>
<sequence>MILRDIAHCRSGDKGNTLNIAVIARDPDDYDLLCREVTQERVAEFLRDKVKGRVTRYEVPTLGALNFVLEDALSGGVVGSLTLDTHGKSMSSALLGLPIGSSTDRDGG</sequence>
<organism evidence="2 3">
    <name type="scientific">Roseovarius pacificus</name>
    <dbReference type="NCBI Taxonomy" id="337701"/>
    <lineage>
        <taxon>Bacteria</taxon>
        <taxon>Pseudomonadati</taxon>
        <taxon>Pseudomonadota</taxon>
        <taxon>Alphaproteobacteria</taxon>
        <taxon>Rhodobacterales</taxon>
        <taxon>Roseobacteraceae</taxon>
        <taxon>Roseovarius</taxon>
    </lineage>
</organism>